<proteinExistence type="predicted"/>
<keyword evidence="1" id="KW-0808">Transferase</keyword>
<sequence length="341" mass="36393">MSINKAISKLIQKQTLTEEESRAAINEIMRGEATESQIGAFLMGLRIKGESSEEILGAVKALRDNMVALDTDEESLIDTCGTGGDGGKTFNISTAVAIVAASGGVKVAKHGNKAVSSKSGSADVLNELGIKTDFSVEESKRNIKEKGMAFLFAPNYHKAMKNVASVRKELGVRTIFNIIGPLANPAPIKGQLLGIYDSDLAESIGSVLFQLGLERALVVHGDDGLDEITTTTTTTVCEVSKEGTVIYKISPEQYGIHKAFLEDIKGGESKENAEIILNILKGAKGAKRDIVVLNSAAALYVGKKVDSIEEGVKMAEELIDLGLAYEKYQQLKEDLSGVKQG</sequence>
<reference evidence="1" key="1">
    <citation type="journal article" date="2025" name="Int. J. Syst. Evol. Microbiol.">
        <title>Inconstantimicrobium mannanitabidum sp. nov., a novel member of the family Clostridiaceae isolated from anoxic soil under the treatment of reductive soil disinfestation.</title>
        <authorList>
            <person name="Ueki A."/>
            <person name="Tonouchi A."/>
            <person name="Honma S."/>
            <person name="Kaku N."/>
            <person name="Ueki K."/>
        </authorList>
    </citation>
    <scope>NUCLEOTIDE SEQUENCE</scope>
    <source>
        <strain evidence="1">TW13</strain>
    </source>
</reference>
<accession>A0ACB5RDR7</accession>
<keyword evidence="1" id="KW-0328">Glycosyltransferase</keyword>
<evidence type="ECO:0000313" key="2">
    <source>
        <dbReference type="Proteomes" id="UP001058074"/>
    </source>
</evidence>
<keyword evidence="2" id="KW-1185">Reference proteome</keyword>
<comment type="caution">
    <text evidence="1">The sequence shown here is derived from an EMBL/GenBank/DDBJ whole genome shotgun (WGS) entry which is preliminary data.</text>
</comment>
<evidence type="ECO:0000313" key="1">
    <source>
        <dbReference type="EMBL" id="GKX67317.1"/>
    </source>
</evidence>
<name>A0ACB5RDR7_9CLOT</name>
<dbReference type="Proteomes" id="UP001058074">
    <property type="component" value="Unassembled WGS sequence"/>
</dbReference>
<protein>
    <submittedName>
        <fullName evidence="1">Anthranilate phosphoribosyltransferase</fullName>
    </submittedName>
</protein>
<organism evidence="1 2">
    <name type="scientific">Inconstantimicrobium mannanitabidum</name>
    <dbReference type="NCBI Taxonomy" id="1604901"/>
    <lineage>
        <taxon>Bacteria</taxon>
        <taxon>Bacillati</taxon>
        <taxon>Bacillota</taxon>
        <taxon>Clostridia</taxon>
        <taxon>Eubacteriales</taxon>
        <taxon>Clostridiaceae</taxon>
        <taxon>Inconstantimicrobium</taxon>
    </lineage>
</organism>
<dbReference type="EMBL" id="BROD01000001">
    <property type="protein sequence ID" value="GKX67317.1"/>
    <property type="molecule type" value="Genomic_DNA"/>
</dbReference>
<gene>
    <name evidence="1" type="primary">trpD</name>
    <name evidence="1" type="ORF">rsdtw13_25750</name>
</gene>